<protein>
    <submittedName>
        <fullName evidence="1">Uncharacterized protein</fullName>
    </submittedName>
</protein>
<reference evidence="1 2" key="1">
    <citation type="journal article" date="2019" name="ISME J.">
        <title>Insights into ecological role of a new deltaproteobacterial order Candidatus Acidulodesulfobacterales by metagenomics and metatranscriptomics.</title>
        <authorList>
            <person name="Tan S."/>
            <person name="Liu J."/>
            <person name="Fang Y."/>
            <person name="Hedlund B.P."/>
            <person name="Lian Z.H."/>
            <person name="Huang L.Y."/>
            <person name="Li J.T."/>
            <person name="Huang L.N."/>
            <person name="Li W.J."/>
            <person name="Jiang H.C."/>
            <person name="Dong H.L."/>
            <person name="Shu W.S."/>
        </authorList>
    </citation>
    <scope>NUCLEOTIDE SEQUENCE [LARGE SCALE GENOMIC DNA]</scope>
    <source>
        <strain evidence="1">AP1</strain>
    </source>
</reference>
<dbReference type="Proteomes" id="UP000319296">
    <property type="component" value="Unassembled WGS sequence"/>
</dbReference>
<evidence type="ECO:0000313" key="2">
    <source>
        <dbReference type="Proteomes" id="UP000319296"/>
    </source>
</evidence>
<sequence length="89" mass="10817">MEIKIMNKNEDFQDTIQSLLIEIDNIKDYLEEIYNYDGDVKKLFMNYENGTYIERKVNELSDKVEVFNWWLKVIMRDVKEMKNSLKPES</sequence>
<dbReference type="AlphaFoldDB" id="A0A519BKI0"/>
<proteinExistence type="predicted"/>
<organism evidence="1 2">
    <name type="scientific">Candidatus Acididesulfobacter diazotrophicus</name>
    <dbReference type="NCBI Taxonomy" id="2597226"/>
    <lineage>
        <taxon>Bacteria</taxon>
        <taxon>Deltaproteobacteria</taxon>
        <taxon>Candidatus Acidulodesulfobacterales</taxon>
        <taxon>Candidatus Acididesulfobacter</taxon>
    </lineage>
</organism>
<evidence type="ECO:0000313" key="1">
    <source>
        <dbReference type="EMBL" id="RZD17782.1"/>
    </source>
</evidence>
<dbReference type="EMBL" id="SGBB01000022">
    <property type="protein sequence ID" value="RZD17782.1"/>
    <property type="molecule type" value="Genomic_DNA"/>
</dbReference>
<gene>
    <name evidence="1" type="ORF">EVG15_09295</name>
</gene>
<accession>A0A519BKI0</accession>
<comment type="caution">
    <text evidence="1">The sequence shown here is derived from an EMBL/GenBank/DDBJ whole genome shotgun (WGS) entry which is preliminary data.</text>
</comment>
<name>A0A519BKI0_9DELT</name>